<evidence type="ECO:0000259" key="1">
    <source>
        <dbReference type="Pfam" id="PF22552"/>
    </source>
</evidence>
<dbReference type="RefSeq" id="WP_067582728.1">
    <property type="nucleotide sequence ID" value="NZ_JABMCZ010000001.1"/>
</dbReference>
<evidence type="ECO:0000313" key="2">
    <source>
        <dbReference type="EMBL" id="KZM75408.1"/>
    </source>
</evidence>
<sequence>MTDWGQFAEGLAEQLALLPSGAIVKIVAPGRFAQFAQDDDSLVAHLIGDEHLAPADRPVAERRRRIVDAGWRLPDVDHAGNWWIELPWPVMSNIYRQLAAMVVTGLRDGLGVRGPADLVYEAWNGKAGNAPMDLPLLGLPRGGVS</sequence>
<proteinExistence type="predicted"/>
<name>A0A164PD03_9NOCA</name>
<evidence type="ECO:0000313" key="3">
    <source>
        <dbReference type="Proteomes" id="UP000076512"/>
    </source>
</evidence>
<protein>
    <recommendedName>
        <fullName evidence="1">TY-Chap N-terminal domain-containing protein</fullName>
    </recommendedName>
</protein>
<dbReference type="OrthoDB" id="3477487at2"/>
<feature type="domain" description="TY-Chap N-terminal" evidence="1">
    <location>
        <begin position="2"/>
        <end position="118"/>
    </location>
</feature>
<gene>
    <name evidence="2" type="ORF">AWN90_18660</name>
</gene>
<dbReference type="Proteomes" id="UP000076512">
    <property type="component" value="Unassembled WGS sequence"/>
</dbReference>
<reference evidence="2 3" key="1">
    <citation type="submission" date="2016-04" db="EMBL/GenBank/DDBJ databases">
        <authorList>
            <person name="Evans L.H."/>
            <person name="Alamgir A."/>
            <person name="Owens N."/>
            <person name="Weber N.D."/>
            <person name="Virtaneva K."/>
            <person name="Barbian K."/>
            <person name="Babar A."/>
            <person name="Rosenke K."/>
        </authorList>
    </citation>
    <scope>NUCLEOTIDE SEQUENCE [LARGE SCALE GENOMIC DNA]</scope>
    <source>
        <strain evidence="2 3">IFM 0406</strain>
    </source>
</reference>
<dbReference type="Pfam" id="PF22552">
    <property type="entry name" value="TY-Chap3"/>
    <property type="match status" value="1"/>
</dbReference>
<dbReference type="InterPro" id="IPR054344">
    <property type="entry name" value="TY-Chap_N"/>
</dbReference>
<comment type="caution">
    <text evidence="2">The sequence shown here is derived from an EMBL/GenBank/DDBJ whole genome shotgun (WGS) entry which is preliminary data.</text>
</comment>
<dbReference type="EMBL" id="LWGR01000003">
    <property type="protein sequence ID" value="KZM75408.1"/>
    <property type="molecule type" value="Genomic_DNA"/>
</dbReference>
<dbReference type="AlphaFoldDB" id="A0A164PD03"/>
<organism evidence="2 3">
    <name type="scientific">Nocardia terpenica</name>
    <dbReference type="NCBI Taxonomy" id="455432"/>
    <lineage>
        <taxon>Bacteria</taxon>
        <taxon>Bacillati</taxon>
        <taxon>Actinomycetota</taxon>
        <taxon>Actinomycetes</taxon>
        <taxon>Mycobacteriales</taxon>
        <taxon>Nocardiaceae</taxon>
        <taxon>Nocardia</taxon>
    </lineage>
</organism>
<keyword evidence="3" id="KW-1185">Reference proteome</keyword>
<accession>A0A164PD03</accession>
<dbReference type="STRING" id="455432.AWN90_18660"/>